<accession>A0A1L7RGC9</accession>
<gene>
    <name evidence="1" type="ORF">AAM4_0561</name>
</gene>
<evidence type="ECO:0000313" key="1">
    <source>
        <dbReference type="EMBL" id="CED90456.1"/>
    </source>
</evidence>
<reference evidence="1" key="1">
    <citation type="submission" date="2014-07" db="EMBL/GenBank/DDBJ databases">
        <authorList>
            <person name="Zhang J.E."/>
            <person name="Yang H."/>
            <person name="Guo J."/>
            <person name="Deng Z."/>
            <person name="Luo H."/>
            <person name="Luo M."/>
            <person name="Zhao B."/>
        </authorList>
    </citation>
    <scope>NUCLEOTIDE SEQUENCE</scope>
    <source>
        <strain evidence="1">AM4</strain>
    </source>
</reference>
<dbReference type="AlphaFoldDB" id="A0A1L7RGC9"/>
<proteinExistence type="predicted"/>
<organism evidence="1">
    <name type="scientific">Actinomyces succiniciruminis</name>
    <dbReference type="NCBI Taxonomy" id="1522002"/>
    <lineage>
        <taxon>Bacteria</taxon>
        <taxon>Bacillati</taxon>
        <taxon>Actinomycetota</taxon>
        <taxon>Actinomycetes</taxon>
        <taxon>Actinomycetales</taxon>
        <taxon>Actinomycetaceae</taxon>
        <taxon>Actinomyces</taxon>
    </lineage>
</organism>
<protein>
    <submittedName>
        <fullName evidence="1">Uncharacterized protein</fullName>
    </submittedName>
</protein>
<sequence>MLRAEVLDLLMLRPGDVEAAGDEELWPWLVRRAVWAVGDAAVMEELHGLAGDSNAHRLARRAADDGVVVGALEDADDRAVERAQRIAPAGDGAAPAAVEVGPVLGLLVEVLVGAGVPARVASDGTVRVAELAVSGPVRARHTRAREDARDGELGRLGVDEAAAGAWMALVVGSKRAGVDSSLVLALRSGRADVAGGGWSDLQRGWVARVAAGVHAVPTESEGPAVVPGGLQLELELALAAEAVMARVA</sequence>
<name>A0A1L7RGC9_9ACTO</name>
<dbReference type="EMBL" id="LK995472">
    <property type="protein sequence ID" value="CED90456.1"/>
    <property type="molecule type" value="Genomic_DNA"/>
</dbReference>